<evidence type="ECO:0000256" key="1">
    <source>
        <dbReference type="ARBA" id="ARBA00004196"/>
    </source>
</evidence>
<dbReference type="GO" id="GO:0016209">
    <property type="term" value="F:antioxidant activity"/>
    <property type="evidence" value="ECO:0007669"/>
    <property type="project" value="InterPro"/>
</dbReference>
<evidence type="ECO:0000256" key="3">
    <source>
        <dbReference type="ARBA" id="ARBA00023157"/>
    </source>
</evidence>
<dbReference type="InterPro" id="IPR013766">
    <property type="entry name" value="Thioredoxin_domain"/>
</dbReference>
<dbReference type="InterPro" id="IPR036249">
    <property type="entry name" value="Thioredoxin-like_sf"/>
</dbReference>
<protein>
    <submittedName>
        <fullName evidence="7">TlpA family protein disulfide reductase</fullName>
    </submittedName>
</protein>
<dbReference type="PANTHER" id="PTHR42852:SF6">
    <property type="entry name" value="THIOL:DISULFIDE INTERCHANGE PROTEIN DSBE"/>
    <property type="match status" value="1"/>
</dbReference>
<dbReference type="PROSITE" id="PS51257">
    <property type="entry name" value="PROKAR_LIPOPROTEIN"/>
    <property type="match status" value="1"/>
</dbReference>
<evidence type="ECO:0000313" key="8">
    <source>
        <dbReference type="Proteomes" id="UP000824176"/>
    </source>
</evidence>
<evidence type="ECO:0000256" key="2">
    <source>
        <dbReference type="ARBA" id="ARBA00022748"/>
    </source>
</evidence>
<gene>
    <name evidence="7" type="ORF">H9804_07600</name>
</gene>
<dbReference type="AlphaFoldDB" id="A0A9D2KAX7"/>
<dbReference type="GO" id="GO:0017004">
    <property type="term" value="P:cytochrome complex assembly"/>
    <property type="evidence" value="ECO:0007669"/>
    <property type="project" value="UniProtKB-KW"/>
</dbReference>
<dbReference type="EMBL" id="DXAQ01000117">
    <property type="protein sequence ID" value="HIZ89794.1"/>
    <property type="molecule type" value="Genomic_DNA"/>
</dbReference>
<dbReference type="Proteomes" id="UP000824176">
    <property type="component" value="Unassembled WGS sequence"/>
</dbReference>
<evidence type="ECO:0000259" key="6">
    <source>
        <dbReference type="PROSITE" id="PS51352"/>
    </source>
</evidence>
<dbReference type="PANTHER" id="PTHR42852">
    <property type="entry name" value="THIOL:DISULFIDE INTERCHANGE PROTEIN DSBE"/>
    <property type="match status" value="1"/>
</dbReference>
<evidence type="ECO:0000313" key="7">
    <source>
        <dbReference type="EMBL" id="HIZ89794.1"/>
    </source>
</evidence>
<dbReference type="InterPro" id="IPR000866">
    <property type="entry name" value="AhpC/TSA"/>
</dbReference>
<proteinExistence type="predicted"/>
<organism evidence="7 8">
    <name type="scientific">Candidatus Mucispirillum faecigallinarum</name>
    <dbReference type="NCBI Taxonomy" id="2838699"/>
    <lineage>
        <taxon>Bacteria</taxon>
        <taxon>Pseudomonadati</taxon>
        <taxon>Deferribacterota</taxon>
        <taxon>Deferribacteres</taxon>
        <taxon>Deferribacterales</taxon>
        <taxon>Mucispirillaceae</taxon>
        <taxon>Mucispirillum</taxon>
    </lineage>
</organism>
<dbReference type="Gene3D" id="3.40.30.10">
    <property type="entry name" value="Glutaredoxin"/>
    <property type="match status" value="1"/>
</dbReference>
<comment type="subcellular location">
    <subcellularLocation>
        <location evidence="1">Cell envelope</location>
    </subcellularLocation>
</comment>
<feature type="signal peptide" evidence="5">
    <location>
        <begin position="1"/>
        <end position="19"/>
    </location>
</feature>
<dbReference type="InterPro" id="IPR050553">
    <property type="entry name" value="Thioredoxin_ResA/DsbE_sf"/>
</dbReference>
<evidence type="ECO:0000256" key="5">
    <source>
        <dbReference type="SAM" id="SignalP"/>
    </source>
</evidence>
<feature type="chain" id="PRO_5039477292" evidence="5">
    <location>
        <begin position="20"/>
        <end position="177"/>
    </location>
</feature>
<keyword evidence="4" id="KW-0676">Redox-active center</keyword>
<reference evidence="7" key="2">
    <citation type="submission" date="2021-04" db="EMBL/GenBank/DDBJ databases">
        <authorList>
            <person name="Gilroy R."/>
        </authorList>
    </citation>
    <scope>NUCLEOTIDE SEQUENCE</scope>
    <source>
        <strain evidence="7">ChiW4-1371</strain>
    </source>
</reference>
<dbReference type="GO" id="GO:0030313">
    <property type="term" value="C:cell envelope"/>
    <property type="evidence" value="ECO:0007669"/>
    <property type="project" value="UniProtKB-SubCell"/>
</dbReference>
<accession>A0A9D2KAX7</accession>
<dbReference type="SUPFAM" id="SSF52833">
    <property type="entry name" value="Thioredoxin-like"/>
    <property type="match status" value="1"/>
</dbReference>
<dbReference type="PROSITE" id="PS51352">
    <property type="entry name" value="THIOREDOXIN_2"/>
    <property type="match status" value="1"/>
</dbReference>
<feature type="domain" description="Thioredoxin" evidence="6">
    <location>
        <begin position="28"/>
        <end position="177"/>
    </location>
</feature>
<dbReference type="CDD" id="cd02966">
    <property type="entry name" value="TlpA_like_family"/>
    <property type="match status" value="1"/>
</dbReference>
<reference evidence="7" key="1">
    <citation type="journal article" date="2021" name="PeerJ">
        <title>Extensive microbial diversity within the chicken gut microbiome revealed by metagenomics and culture.</title>
        <authorList>
            <person name="Gilroy R."/>
            <person name="Ravi A."/>
            <person name="Getino M."/>
            <person name="Pursley I."/>
            <person name="Horton D.L."/>
            <person name="Alikhan N.F."/>
            <person name="Baker D."/>
            <person name="Gharbi K."/>
            <person name="Hall N."/>
            <person name="Watson M."/>
            <person name="Adriaenssens E.M."/>
            <person name="Foster-Nyarko E."/>
            <person name="Jarju S."/>
            <person name="Secka A."/>
            <person name="Antonio M."/>
            <person name="Oren A."/>
            <person name="Chaudhuri R.R."/>
            <person name="La Ragione R."/>
            <person name="Hildebrand F."/>
            <person name="Pallen M.J."/>
        </authorList>
    </citation>
    <scope>NUCLEOTIDE SEQUENCE</scope>
    <source>
        <strain evidence="7">ChiW4-1371</strain>
    </source>
</reference>
<evidence type="ECO:0000256" key="4">
    <source>
        <dbReference type="ARBA" id="ARBA00023284"/>
    </source>
</evidence>
<dbReference type="Pfam" id="PF00578">
    <property type="entry name" value="AhpC-TSA"/>
    <property type="match status" value="1"/>
</dbReference>
<keyword evidence="2" id="KW-0201">Cytochrome c-type biogenesis</keyword>
<sequence length="177" mass="20099">MKKYLLVIFSLLLIFTVFGCNKKDESTNQQTGNSQNQQAPAKVNVQSMKVLNVEDYKLMMQEHVGKIVLLNFFGSWCPPCKAETPDFVQVYEKYKDKNNFIIIGIAVDDDQSKALEFVNTYGVTYPVYQADRSLLSYFAINPIPTSFVFDKDGNLLDSMVGYMSKDIVERIAQFGGE</sequence>
<name>A0A9D2KAX7_9BACT</name>
<keyword evidence="5" id="KW-0732">Signal</keyword>
<dbReference type="GO" id="GO:0016491">
    <property type="term" value="F:oxidoreductase activity"/>
    <property type="evidence" value="ECO:0007669"/>
    <property type="project" value="InterPro"/>
</dbReference>
<keyword evidence="3" id="KW-1015">Disulfide bond</keyword>
<dbReference type="InterPro" id="IPR017937">
    <property type="entry name" value="Thioredoxin_CS"/>
</dbReference>
<comment type="caution">
    <text evidence="7">The sequence shown here is derived from an EMBL/GenBank/DDBJ whole genome shotgun (WGS) entry which is preliminary data.</text>
</comment>
<dbReference type="PROSITE" id="PS00194">
    <property type="entry name" value="THIOREDOXIN_1"/>
    <property type="match status" value="1"/>
</dbReference>